<feature type="transmembrane region" description="Helical" evidence="7">
    <location>
        <begin position="158"/>
        <end position="180"/>
    </location>
</feature>
<proteinExistence type="inferred from homology"/>
<feature type="transmembrane region" description="Helical" evidence="7">
    <location>
        <begin position="85"/>
        <end position="106"/>
    </location>
</feature>
<keyword evidence="11" id="KW-1185">Reference proteome</keyword>
<dbReference type="InterPro" id="IPR058533">
    <property type="entry name" value="Cation_efflux_TM"/>
</dbReference>
<dbReference type="InterPro" id="IPR027469">
    <property type="entry name" value="Cation_efflux_TMD_sf"/>
</dbReference>
<evidence type="ECO:0000256" key="2">
    <source>
        <dbReference type="ARBA" id="ARBA00008114"/>
    </source>
</evidence>
<comment type="subcellular location">
    <subcellularLocation>
        <location evidence="1">Membrane</location>
        <topology evidence="1">Multi-pass membrane protein</topology>
    </subcellularLocation>
</comment>
<keyword evidence="3" id="KW-0813">Transport</keyword>
<dbReference type="OrthoDB" id="9806522at2"/>
<reference evidence="10 11" key="1">
    <citation type="submission" date="2016-03" db="EMBL/GenBank/DDBJ databases">
        <authorList>
            <person name="Ploux O."/>
        </authorList>
    </citation>
    <scope>NUCLEOTIDE SEQUENCE [LARGE SCALE GENOMIC DNA]</scope>
    <source>
        <strain evidence="10 11">R0</strain>
    </source>
</reference>
<dbReference type="EMBL" id="LUKE01000001">
    <property type="protein sequence ID" value="KYG67030.1"/>
    <property type="molecule type" value="Genomic_DNA"/>
</dbReference>
<evidence type="ECO:0000256" key="7">
    <source>
        <dbReference type="SAM" id="Phobius"/>
    </source>
</evidence>
<dbReference type="SUPFAM" id="SSF161111">
    <property type="entry name" value="Cation efflux protein transmembrane domain-like"/>
    <property type="match status" value="1"/>
</dbReference>
<protein>
    <submittedName>
        <fullName evidence="10">Cation transporter</fullName>
    </submittedName>
</protein>
<dbReference type="InterPro" id="IPR050291">
    <property type="entry name" value="CDF_Transporter"/>
</dbReference>
<keyword evidence="6 7" id="KW-0472">Membrane</keyword>
<feature type="transmembrane region" description="Helical" evidence="7">
    <location>
        <begin position="47"/>
        <end position="64"/>
    </location>
</feature>
<dbReference type="PANTHER" id="PTHR43840:SF15">
    <property type="entry name" value="MITOCHONDRIAL METAL TRANSPORTER 1-RELATED"/>
    <property type="match status" value="1"/>
</dbReference>
<dbReference type="GO" id="GO:0015341">
    <property type="term" value="F:zinc efflux antiporter activity"/>
    <property type="evidence" value="ECO:0007669"/>
    <property type="project" value="TreeGrafter"/>
</dbReference>
<dbReference type="InterPro" id="IPR036837">
    <property type="entry name" value="Cation_efflux_CTD_sf"/>
</dbReference>
<dbReference type="GO" id="GO:0005886">
    <property type="term" value="C:plasma membrane"/>
    <property type="evidence" value="ECO:0007669"/>
    <property type="project" value="TreeGrafter"/>
</dbReference>
<gene>
    <name evidence="10" type="ORF">AZI86_08415</name>
</gene>
<dbReference type="Gene3D" id="3.30.70.1350">
    <property type="entry name" value="Cation efflux protein, cytoplasmic domain"/>
    <property type="match status" value="1"/>
</dbReference>
<dbReference type="RefSeq" id="WP_061834607.1">
    <property type="nucleotide sequence ID" value="NZ_LUKE01000001.1"/>
</dbReference>
<dbReference type="GO" id="GO:0015086">
    <property type="term" value="F:cadmium ion transmembrane transporter activity"/>
    <property type="evidence" value="ECO:0007669"/>
    <property type="project" value="TreeGrafter"/>
</dbReference>
<evidence type="ECO:0000313" key="10">
    <source>
        <dbReference type="EMBL" id="KYG67030.1"/>
    </source>
</evidence>
<dbReference type="PANTHER" id="PTHR43840">
    <property type="entry name" value="MITOCHONDRIAL METAL TRANSPORTER 1-RELATED"/>
    <property type="match status" value="1"/>
</dbReference>
<evidence type="ECO:0000256" key="3">
    <source>
        <dbReference type="ARBA" id="ARBA00022448"/>
    </source>
</evidence>
<evidence type="ECO:0000259" key="9">
    <source>
        <dbReference type="Pfam" id="PF16916"/>
    </source>
</evidence>
<evidence type="ECO:0000313" key="11">
    <source>
        <dbReference type="Proteomes" id="UP000075320"/>
    </source>
</evidence>
<dbReference type="GO" id="GO:0015093">
    <property type="term" value="F:ferrous iron transmembrane transporter activity"/>
    <property type="evidence" value="ECO:0007669"/>
    <property type="project" value="TreeGrafter"/>
</dbReference>
<evidence type="ECO:0000256" key="4">
    <source>
        <dbReference type="ARBA" id="ARBA00022692"/>
    </source>
</evidence>
<evidence type="ECO:0000256" key="6">
    <source>
        <dbReference type="ARBA" id="ARBA00023136"/>
    </source>
</evidence>
<evidence type="ECO:0000256" key="1">
    <source>
        <dbReference type="ARBA" id="ARBA00004141"/>
    </source>
</evidence>
<organism evidence="10 11">
    <name type="scientific">Bdellovibrio bacteriovorus</name>
    <dbReference type="NCBI Taxonomy" id="959"/>
    <lineage>
        <taxon>Bacteria</taxon>
        <taxon>Pseudomonadati</taxon>
        <taxon>Bdellovibrionota</taxon>
        <taxon>Bdellovibrionia</taxon>
        <taxon>Bdellovibrionales</taxon>
        <taxon>Pseudobdellovibrionaceae</taxon>
        <taxon>Bdellovibrio</taxon>
    </lineage>
</organism>
<comment type="caution">
    <text evidence="10">The sequence shown here is derived from an EMBL/GenBank/DDBJ whole genome shotgun (WGS) entry which is preliminary data.</text>
</comment>
<dbReference type="Pfam" id="PF01545">
    <property type="entry name" value="Cation_efflux"/>
    <property type="match status" value="1"/>
</dbReference>
<dbReference type="Pfam" id="PF16916">
    <property type="entry name" value="ZT_dimer"/>
    <property type="match status" value="1"/>
</dbReference>
<dbReference type="Gene3D" id="1.20.1510.10">
    <property type="entry name" value="Cation efflux protein transmembrane domain"/>
    <property type="match status" value="1"/>
</dbReference>
<evidence type="ECO:0000259" key="8">
    <source>
        <dbReference type="Pfam" id="PF01545"/>
    </source>
</evidence>
<feature type="transmembrane region" description="Helical" evidence="7">
    <location>
        <begin position="118"/>
        <end position="138"/>
    </location>
</feature>
<evidence type="ECO:0000256" key="5">
    <source>
        <dbReference type="ARBA" id="ARBA00022989"/>
    </source>
</evidence>
<sequence>MAESIFNTTDRIRNRAAWISAIASILIFLLKVYAYRLTNSAAVLSDALESIVNVIAAGVALYVIRISSEPADENHPYGHGKAESFSSTFEGGLIFFAAVMIIAESIKALIYHEPAQKLELGLVFVGAAAILNLVLGLYLKNTGIKHQSEALRASGTHVLSDVVTTVGVMLGLGLVLLTGWEWIDPVVAILVGLQLAYSGYKIVRESLGVLMDEQNEEVLGNLARSLEKNRRPGIIDIHELRTIRSGRFHHVDAHLVVPEYWDVSRVHSLGNAFEADVVRDYEFDGELAFHIDPCKKSFCSVCSVPDCPIRQAPFQQERPFTVKSLTGGPQPTNP</sequence>
<name>A0A150WRG6_BDEBC</name>
<accession>A0A150WRG6</accession>
<dbReference type="AlphaFoldDB" id="A0A150WRG6"/>
<feature type="transmembrane region" description="Helical" evidence="7">
    <location>
        <begin position="16"/>
        <end position="35"/>
    </location>
</feature>
<keyword evidence="5 7" id="KW-1133">Transmembrane helix</keyword>
<feature type="domain" description="Cation efflux protein transmembrane" evidence="8">
    <location>
        <begin position="18"/>
        <end position="211"/>
    </location>
</feature>
<dbReference type="Proteomes" id="UP000075320">
    <property type="component" value="Unassembled WGS sequence"/>
</dbReference>
<dbReference type="NCBIfam" id="TIGR01297">
    <property type="entry name" value="CDF"/>
    <property type="match status" value="1"/>
</dbReference>
<dbReference type="SUPFAM" id="SSF160240">
    <property type="entry name" value="Cation efflux protein cytoplasmic domain-like"/>
    <property type="match status" value="1"/>
</dbReference>
<dbReference type="GO" id="GO:0006882">
    <property type="term" value="P:intracellular zinc ion homeostasis"/>
    <property type="evidence" value="ECO:0007669"/>
    <property type="project" value="TreeGrafter"/>
</dbReference>
<keyword evidence="4 7" id="KW-0812">Transmembrane</keyword>
<feature type="domain" description="Cation efflux protein cytoplasmic" evidence="9">
    <location>
        <begin position="231"/>
        <end position="294"/>
    </location>
</feature>
<comment type="similarity">
    <text evidence="2">Belongs to the cation diffusion facilitator (CDF) transporter (TC 2.A.4) family.</text>
</comment>
<dbReference type="InterPro" id="IPR027470">
    <property type="entry name" value="Cation_efflux_CTD"/>
</dbReference>
<dbReference type="InterPro" id="IPR002524">
    <property type="entry name" value="Cation_efflux"/>
</dbReference>